<evidence type="ECO:0000256" key="6">
    <source>
        <dbReference type="ARBA" id="ARBA00022786"/>
    </source>
</evidence>
<feature type="region of interest" description="Disordered" evidence="8">
    <location>
        <begin position="382"/>
        <end position="405"/>
    </location>
</feature>
<gene>
    <name evidence="10" type="primary">RNF216_1</name>
    <name evidence="10" type="ORF">LSUE1_G004131</name>
</gene>
<dbReference type="PROSITE" id="PS51873">
    <property type="entry name" value="TRIAD"/>
    <property type="match status" value="1"/>
</dbReference>
<dbReference type="CDD" id="cd20353">
    <property type="entry name" value="Rcat_RBR_RNF216"/>
    <property type="match status" value="1"/>
</dbReference>
<evidence type="ECO:0000259" key="9">
    <source>
        <dbReference type="PROSITE" id="PS51873"/>
    </source>
</evidence>
<dbReference type="AlphaFoldDB" id="A0A8T9CDI3"/>
<keyword evidence="11" id="KW-1185">Reference proteome</keyword>
<organism evidence="10 11">
    <name type="scientific">Lachnellula suecica</name>
    <dbReference type="NCBI Taxonomy" id="602035"/>
    <lineage>
        <taxon>Eukaryota</taxon>
        <taxon>Fungi</taxon>
        <taxon>Dikarya</taxon>
        <taxon>Ascomycota</taxon>
        <taxon>Pezizomycotina</taxon>
        <taxon>Leotiomycetes</taxon>
        <taxon>Helotiales</taxon>
        <taxon>Lachnaceae</taxon>
        <taxon>Lachnellula</taxon>
    </lineage>
</organism>
<protein>
    <submittedName>
        <fullName evidence="10">E3 ubiquitin-protein ligase</fullName>
    </submittedName>
</protein>
<dbReference type="GO" id="GO:0008270">
    <property type="term" value="F:zinc ion binding"/>
    <property type="evidence" value="ECO:0007669"/>
    <property type="project" value="UniProtKB-KW"/>
</dbReference>
<keyword evidence="7" id="KW-0862">Zinc</keyword>
<evidence type="ECO:0000313" key="10">
    <source>
        <dbReference type="EMBL" id="TVY80943.1"/>
    </source>
</evidence>
<dbReference type="SUPFAM" id="SSF57850">
    <property type="entry name" value="RING/U-box"/>
    <property type="match status" value="1"/>
</dbReference>
<reference evidence="10 11" key="1">
    <citation type="submission" date="2018-05" db="EMBL/GenBank/DDBJ databases">
        <title>Genome sequencing and assembly of the regulated plant pathogen Lachnellula willkommii and related sister species for the development of diagnostic species identification markers.</title>
        <authorList>
            <person name="Giroux E."/>
            <person name="Bilodeau G."/>
        </authorList>
    </citation>
    <scope>NUCLEOTIDE SEQUENCE [LARGE SCALE GENOMIC DNA]</scope>
    <source>
        <strain evidence="10 11">CBS 268.59</strain>
    </source>
</reference>
<keyword evidence="5" id="KW-0863">Zinc-finger</keyword>
<dbReference type="InterPro" id="IPR047546">
    <property type="entry name" value="Rcat_RBR_RNF216"/>
</dbReference>
<dbReference type="CDD" id="cd16630">
    <property type="entry name" value="RING-HC_RBR_RNF216"/>
    <property type="match status" value="1"/>
</dbReference>
<feature type="domain" description="RING-type" evidence="9">
    <location>
        <begin position="411"/>
        <end position="633"/>
    </location>
</feature>
<dbReference type="Proteomes" id="UP000469558">
    <property type="component" value="Unassembled WGS sequence"/>
</dbReference>
<comment type="caution">
    <text evidence="10">The sequence shown here is derived from an EMBL/GenBank/DDBJ whole genome shotgun (WGS) entry which is preliminary data.</text>
</comment>
<sequence length="707" mass="79157">MNSLKRPVLKAPLDARATPLPSKKQPPSSRLPLPARAASKLRKFLPFHDKSPSESKGKPKGHAHSTPKAGIARAGPPNAMNVIDLTSDDDQDSSQSLSSPDNLYDGDSSDDGILPVRHMVQPARKPQANQQANPFGAADLWGDYALDEDFDDAVIAQAFAQDPVHPAAPRPDTPALQAEPVIDLERQAAQAAVPQGETLDECVAQIMVIFPDVCPDHVSELFNTVSHSSDRIMAFMLDKMEKGSPYPKANDKQKTLKRKRAVSEDEAAALKYGAADRAGPINMALRNYIRSILQVEFPETPMVFIDATINQSHHRLYQAYRILEEAQRTFNQDRPPYNKIKTARKMPSHFREPEVQKFIDAIGSSQPHVEILQELQAARRMRKKEERKQEKELEAEREEKENEQTAIAEGTMQECGCCYCDYPRNRMIHCDTDELHFFCKGCATKMAETEIGNSKYILRCMSMDGCEGGFSADERSKFLDKKTVIALDRNEQEAVLRIAGIENLASCPFCSYAAEYPPVEVNKEFRCIMPDCERVSCRLCELDSHIPKSCEESAKENGLSIRRQIEEAMSAALIRKCNKCGTPFVKEEGCNKMTCTRNGCLNVQCYICSKSCGYDHFDDAGRGGKKGNCPLFESVSERHDAEVSKAEKEALDKVRAEHPEYTEADLKIKLSENVLKDEERRKTKDPRHLHMAHLQAQNQAMLRAAGQ</sequence>
<dbReference type="Pfam" id="PF26200">
    <property type="entry name" value="Rcat_RNF216"/>
    <property type="match status" value="1"/>
</dbReference>
<evidence type="ECO:0000256" key="4">
    <source>
        <dbReference type="ARBA" id="ARBA00022737"/>
    </source>
</evidence>
<comment type="pathway">
    <text evidence="1">Protein modification; protein ubiquitination.</text>
</comment>
<keyword evidence="2" id="KW-0808">Transferase</keyword>
<dbReference type="GO" id="GO:0016740">
    <property type="term" value="F:transferase activity"/>
    <property type="evidence" value="ECO:0007669"/>
    <property type="project" value="UniProtKB-KW"/>
</dbReference>
<evidence type="ECO:0000256" key="2">
    <source>
        <dbReference type="ARBA" id="ARBA00022679"/>
    </source>
</evidence>
<feature type="region of interest" description="Disordered" evidence="8">
    <location>
        <begin position="1"/>
        <end position="114"/>
    </location>
</feature>
<dbReference type="Gene3D" id="1.20.120.1750">
    <property type="match status" value="1"/>
</dbReference>
<dbReference type="PANTHER" id="PTHR22770">
    <property type="entry name" value="UBIQUITIN CONJUGATING ENZYME 7 INTERACTING PROTEIN-RELATED"/>
    <property type="match status" value="1"/>
</dbReference>
<evidence type="ECO:0000256" key="5">
    <source>
        <dbReference type="ARBA" id="ARBA00022771"/>
    </source>
</evidence>
<dbReference type="InterPro" id="IPR047545">
    <property type="entry name" value="BRcat_RBR_RNF216"/>
</dbReference>
<evidence type="ECO:0000313" key="11">
    <source>
        <dbReference type="Proteomes" id="UP000469558"/>
    </source>
</evidence>
<feature type="compositionally biased region" description="Basic and acidic residues" evidence="8">
    <location>
        <begin position="383"/>
        <end position="403"/>
    </location>
</feature>
<dbReference type="CDD" id="cd20339">
    <property type="entry name" value="BRcat_RBR_RNF216"/>
    <property type="match status" value="1"/>
</dbReference>
<dbReference type="EMBL" id="QGMK01000578">
    <property type="protein sequence ID" value="TVY80943.1"/>
    <property type="molecule type" value="Genomic_DNA"/>
</dbReference>
<dbReference type="PANTHER" id="PTHR22770:SF47">
    <property type="entry name" value="E3 UBIQUITIN-PROTEIN LIGASE RNF216"/>
    <property type="match status" value="1"/>
</dbReference>
<proteinExistence type="predicted"/>
<dbReference type="InterPro" id="IPR051628">
    <property type="entry name" value="LUBAC_E3_Ligases"/>
</dbReference>
<evidence type="ECO:0000256" key="1">
    <source>
        <dbReference type="ARBA" id="ARBA00004906"/>
    </source>
</evidence>
<evidence type="ECO:0000256" key="3">
    <source>
        <dbReference type="ARBA" id="ARBA00022723"/>
    </source>
</evidence>
<name>A0A8T9CDI3_9HELO</name>
<dbReference type="InterPro" id="IPR047544">
    <property type="entry name" value="RING-HC_RBR_RNF216"/>
</dbReference>
<feature type="compositionally biased region" description="Basic and acidic residues" evidence="8">
    <location>
        <begin position="46"/>
        <end position="57"/>
    </location>
</feature>
<accession>A0A8T9CDI3</accession>
<keyword evidence="4" id="KW-0677">Repeat</keyword>
<evidence type="ECO:0000256" key="7">
    <source>
        <dbReference type="ARBA" id="ARBA00022833"/>
    </source>
</evidence>
<dbReference type="OrthoDB" id="10009520at2759"/>
<keyword evidence="3" id="KW-0479">Metal-binding</keyword>
<evidence type="ECO:0000256" key="8">
    <source>
        <dbReference type="SAM" id="MobiDB-lite"/>
    </source>
</evidence>
<dbReference type="InterPro" id="IPR044066">
    <property type="entry name" value="TRIAD_supradom"/>
</dbReference>
<keyword evidence="6" id="KW-0833">Ubl conjugation pathway</keyword>